<keyword evidence="2" id="KW-0812">Transmembrane</keyword>
<evidence type="ECO:0000313" key="3">
    <source>
        <dbReference type="EMBL" id="DAE09068.1"/>
    </source>
</evidence>
<keyword evidence="2" id="KW-1133">Transmembrane helix</keyword>
<dbReference type="EMBL" id="BK015482">
    <property type="protein sequence ID" value="DAE09068.1"/>
    <property type="molecule type" value="Genomic_DNA"/>
</dbReference>
<reference evidence="3" key="1">
    <citation type="journal article" date="2021" name="Proc. Natl. Acad. Sci. U.S.A.">
        <title>A Catalog of Tens of Thousands of Viruses from Human Metagenomes Reveals Hidden Associations with Chronic Diseases.</title>
        <authorList>
            <person name="Tisza M.J."/>
            <person name="Buck C.B."/>
        </authorList>
    </citation>
    <scope>NUCLEOTIDE SEQUENCE</scope>
    <source>
        <strain evidence="3">CtEg02</strain>
    </source>
</reference>
<evidence type="ECO:0000256" key="2">
    <source>
        <dbReference type="SAM" id="Phobius"/>
    </source>
</evidence>
<protein>
    <submittedName>
        <fullName evidence="3">Uncharacterized protein</fullName>
    </submittedName>
</protein>
<proteinExistence type="predicted"/>
<organism evidence="3">
    <name type="scientific">Myoviridae sp. ctEg02</name>
    <dbReference type="NCBI Taxonomy" id="2825061"/>
    <lineage>
        <taxon>Viruses</taxon>
        <taxon>Duplodnaviria</taxon>
        <taxon>Heunggongvirae</taxon>
        <taxon>Uroviricota</taxon>
        <taxon>Caudoviricetes</taxon>
    </lineage>
</organism>
<accession>A0A8S5PS87</accession>
<sequence length="83" mass="9309">MGRDRRCLHGVGGIFISHILPIGNFILDLFFTSWYCSFTTNGKGEWRGNGPLKAGTGRRKPQQVRARQAQAFGRGSTRRQEKG</sequence>
<name>A0A8S5PS87_9CAUD</name>
<feature type="region of interest" description="Disordered" evidence="1">
    <location>
        <begin position="41"/>
        <end position="83"/>
    </location>
</feature>
<evidence type="ECO:0000256" key="1">
    <source>
        <dbReference type="SAM" id="MobiDB-lite"/>
    </source>
</evidence>
<keyword evidence="2" id="KW-0472">Membrane</keyword>
<feature type="transmembrane region" description="Helical" evidence="2">
    <location>
        <begin position="12"/>
        <end position="35"/>
    </location>
</feature>